<evidence type="ECO:0000256" key="2">
    <source>
        <dbReference type="ARBA" id="ARBA00022737"/>
    </source>
</evidence>
<keyword evidence="3" id="KW-0547">Nucleotide-binding</keyword>
<feature type="region of interest" description="Disordered" evidence="4">
    <location>
        <begin position="512"/>
        <end position="539"/>
    </location>
</feature>
<dbReference type="SUPFAM" id="SSF52540">
    <property type="entry name" value="P-loop containing nucleoside triphosphate hydrolases"/>
    <property type="match status" value="1"/>
</dbReference>
<feature type="chain" id="PRO_5045904257" description="Roc domain-containing protein" evidence="5">
    <location>
        <begin position="23"/>
        <end position="879"/>
    </location>
</feature>
<evidence type="ECO:0000313" key="8">
    <source>
        <dbReference type="Proteomes" id="UP001642484"/>
    </source>
</evidence>
<keyword evidence="1" id="KW-0880">Kelch repeat</keyword>
<feature type="domain" description="Roc" evidence="6">
    <location>
        <begin position="630"/>
        <end position="879"/>
    </location>
</feature>
<gene>
    <name evidence="7" type="ORF">CCMP2556_LOCUS9373</name>
</gene>
<organism evidence="7 8">
    <name type="scientific">Durusdinium trenchii</name>
    <dbReference type="NCBI Taxonomy" id="1381693"/>
    <lineage>
        <taxon>Eukaryota</taxon>
        <taxon>Sar</taxon>
        <taxon>Alveolata</taxon>
        <taxon>Dinophyceae</taxon>
        <taxon>Suessiales</taxon>
        <taxon>Symbiodiniaceae</taxon>
        <taxon>Durusdinium</taxon>
    </lineage>
</organism>
<feature type="compositionally biased region" description="Basic and acidic residues" evidence="4">
    <location>
        <begin position="513"/>
        <end position="522"/>
    </location>
</feature>
<evidence type="ECO:0000259" key="6">
    <source>
        <dbReference type="PROSITE" id="PS51424"/>
    </source>
</evidence>
<name>A0ABP0J303_9DINO</name>
<dbReference type="PROSITE" id="PS51424">
    <property type="entry name" value="ROC"/>
    <property type="match status" value="1"/>
</dbReference>
<evidence type="ECO:0000256" key="3">
    <source>
        <dbReference type="ARBA" id="ARBA00022741"/>
    </source>
</evidence>
<dbReference type="EMBL" id="CAXAMN010004336">
    <property type="protein sequence ID" value="CAK9008744.1"/>
    <property type="molecule type" value="Genomic_DNA"/>
</dbReference>
<comment type="caution">
    <text evidence="7">The sequence shown here is derived from an EMBL/GenBank/DDBJ whole genome shotgun (WGS) entry which is preliminary data.</text>
</comment>
<sequence length="879" mass="97382">MLPCSAMLFLWLCLTKIQLAITRPSPYTWVPQKREAEFGPIYAHTALMNFRQEIFLIAGARHEGNLSDEVWRSDDKGKTWQFLVPRSKRFNARRGHASVVDHEGVIFFVMGGFHGNSEVGNDCWSSEDGAVWHFLGHAPWSGRHGHAAVITSKSWIVVLGGHDNRKYLNDVWKIHHIAQPDTGQGYLRAKWVEVAPGGAPWTARYGHTTLVDSEDRIFLLGGFFAEKETGRVHCFNDVWRSEDIGATWHLVGHAPWAGRYQHAAVISSQGMFVIGGLSVDLERLGDVWRSEDQGRSWREVTPVAAWPARYEHAAVVDRNGTMYVLGGISKTSELFADVWHSARTCSDHVDCSGDTPVCRDGTSEHFEGATRPVCVGICDRRIFDDCGAKEDCKVQHGKPTCVDPCDDKDCEKEQVCEVAPRDQVFRKKMLHSATAYCLSCSVAQTKASCGELRQCQWSTKDEVFDPVSRCAQVLSDGQGPVQRPPLSSIGGEDWDLDLPPRQAVSRLVAGAMREGRRGEGRRSQSPHPGGTNEAAPPVPFQRLERNAKRRQMQQAMRSTGFKEGKDGFKRATTARMQLAHQLRHMGFSASTDKALQEPVSDDFGLPQAAAWALAKSAPAAKAFCEALSKGTLRPRTLKAMFVGQGRAGKTSTLKALTGQRFQEQEPSTHGLSTATPLVQTEAVLDVQSSFVSQWQLVDRSEHEIHGAELEKTCAAYVAERLAQRRAPLAAAAAPSPDGERPEGGDAGEEEEQEKLELATRKMRVDLVAKMIQGEEESEPPVMLKTWDFGGQREYYVMHHLFLTNRGFYIVVTRLDAWLNGPLDDDAGHLRFGQEDDGAFEPPLDALTFWLSSIHVHAPDALVFIVGSHADVVANHPDAE</sequence>
<dbReference type="SUPFAM" id="SSF117281">
    <property type="entry name" value="Kelch motif"/>
    <property type="match status" value="1"/>
</dbReference>
<dbReference type="Gene3D" id="2.120.10.80">
    <property type="entry name" value="Kelch-type beta propeller"/>
    <property type="match status" value="2"/>
</dbReference>
<evidence type="ECO:0000313" key="7">
    <source>
        <dbReference type="EMBL" id="CAK9008744.1"/>
    </source>
</evidence>
<keyword evidence="5" id="KW-0732">Signal</keyword>
<evidence type="ECO:0000256" key="1">
    <source>
        <dbReference type="ARBA" id="ARBA00022441"/>
    </source>
</evidence>
<dbReference type="Pfam" id="PF24981">
    <property type="entry name" value="Beta-prop_ATRN-LZTR1"/>
    <property type="match status" value="1"/>
</dbReference>
<dbReference type="PANTHER" id="PTHR23244">
    <property type="entry name" value="KELCH REPEAT DOMAIN"/>
    <property type="match status" value="1"/>
</dbReference>
<dbReference type="Proteomes" id="UP001642484">
    <property type="component" value="Unassembled WGS sequence"/>
</dbReference>
<accession>A0ABP0J303</accession>
<dbReference type="InterPro" id="IPR015915">
    <property type="entry name" value="Kelch-typ_b-propeller"/>
</dbReference>
<dbReference type="InterPro" id="IPR056737">
    <property type="entry name" value="Beta-prop_ATRN-MKLN-like"/>
</dbReference>
<keyword evidence="2" id="KW-0677">Repeat</keyword>
<dbReference type="CDD" id="cd15482">
    <property type="entry name" value="Sialidase_non-viral"/>
    <property type="match status" value="1"/>
</dbReference>
<feature type="signal peptide" evidence="5">
    <location>
        <begin position="1"/>
        <end position="22"/>
    </location>
</feature>
<dbReference type="InterPro" id="IPR020859">
    <property type="entry name" value="ROC"/>
</dbReference>
<evidence type="ECO:0000256" key="5">
    <source>
        <dbReference type="SAM" id="SignalP"/>
    </source>
</evidence>
<feature type="non-terminal residue" evidence="7">
    <location>
        <position position="879"/>
    </location>
</feature>
<dbReference type="Gene3D" id="3.40.50.300">
    <property type="entry name" value="P-loop containing nucleotide triphosphate hydrolases"/>
    <property type="match status" value="2"/>
</dbReference>
<dbReference type="SUPFAM" id="SSF110296">
    <property type="entry name" value="Oligoxyloglucan reducing end-specific cellobiohydrolase"/>
    <property type="match status" value="1"/>
</dbReference>
<dbReference type="InterPro" id="IPR027417">
    <property type="entry name" value="P-loop_NTPase"/>
</dbReference>
<dbReference type="Gene3D" id="3.30.70.1390">
    <property type="entry name" value="ROC domain from the Parkinson's disease-associated leucine-rich repeat kinase 2"/>
    <property type="match status" value="1"/>
</dbReference>
<protein>
    <recommendedName>
        <fullName evidence="6">Roc domain-containing protein</fullName>
    </recommendedName>
</protein>
<keyword evidence="8" id="KW-1185">Reference proteome</keyword>
<proteinExistence type="predicted"/>
<reference evidence="7 8" key="1">
    <citation type="submission" date="2024-02" db="EMBL/GenBank/DDBJ databases">
        <authorList>
            <person name="Chen Y."/>
            <person name="Shah S."/>
            <person name="Dougan E. K."/>
            <person name="Thang M."/>
            <person name="Chan C."/>
        </authorList>
    </citation>
    <scope>NUCLEOTIDE SEQUENCE [LARGE SCALE GENOMIC DNA]</scope>
</reference>
<feature type="region of interest" description="Disordered" evidence="4">
    <location>
        <begin position="546"/>
        <end position="565"/>
    </location>
</feature>
<feature type="region of interest" description="Disordered" evidence="4">
    <location>
        <begin position="727"/>
        <end position="754"/>
    </location>
</feature>
<evidence type="ECO:0000256" key="4">
    <source>
        <dbReference type="SAM" id="MobiDB-lite"/>
    </source>
</evidence>